<dbReference type="InParanoid" id="A0A369JGX9"/>
<dbReference type="Proteomes" id="UP000076154">
    <property type="component" value="Unassembled WGS sequence"/>
</dbReference>
<dbReference type="AlphaFoldDB" id="A0A369JGX9"/>
<evidence type="ECO:0000313" key="1">
    <source>
        <dbReference type="EMBL" id="RDB18953.1"/>
    </source>
</evidence>
<keyword evidence="2" id="KW-1185">Reference proteome</keyword>
<accession>A0A369JGX9</accession>
<gene>
    <name evidence="1" type="ORF">Hypma_014330</name>
</gene>
<reference evidence="1" key="1">
    <citation type="submission" date="2018-04" db="EMBL/GenBank/DDBJ databases">
        <title>Whole genome sequencing of Hypsizygus marmoreus.</title>
        <authorList>
            <person name="Choi I.-G."/>
            <person name="Min B."/>
            <person name="Kim J.-G."/>
            <person name="Kim S."/>
            <person name="Oh Y.-L."/>
            <person name="Kong W.-S."/>
            <person name="Park H."/>
            <person name="Jeong J."/>
            <person name="Song E.-S."/>
        </authorList>
    </citation>
    <scope>NUCLEOTIDE SEQUENCE [LARGE SCALE GENOMIC DNA]</scope>
    <source>
        <strain evidence="1">51987-8</strain>
    </source>
</reference>
<evidence type="ECO:0000313" key="2">
    <source>
        <dbReference type="Proteomes" id="UP000076154"/>
    </source>
</evidence>
<proteinExistence type="predicted"/>
<name>A0A369JGX9_HYPMA</name>
<protein>
    <submittedName>
        <fullName evidence="1">Uncharacterized protein</fullName>
    </submittedName>
</protein>
<sequence length="66" mass="7503">MPGRLTDLWELCSYQTTENQTAWDVFLDAILCYQRASIDVPAYDLLLAFLCALSTQWHYIVGSTAV</sequence>
<dbReference type="EMBL" id="LUEZ02000085">
    <property type="protein sequence ID" value="RDB18953.1"/>
    <property type="molecule type" value="Genomic_DNA"/>
</dbReference>
<comment type="caution">
    <text evidence="1">The sequence shown here is derived from an EMBL/GenBank/DDBJ whole genome shotgun (WGS) entry which is preliminary data.</text>
</comment>
<organism evidence="1 2">
    <name type="scientific">Hypsizygus marmoreus</name>
    <name type="common">White beech mushroom</name>
    <name type="synonym">Agaricus marmoreus</name>
    <dbReference type="NCBI Taxonomy" id="39966"/>
    <lineage>
        <taxon>Eukaryota</taxon>
        <taxon>Fungi</taxon>
        <taxon>Dikarya</taxon>
        <taxon>Basidiomycota</taxon>
        <taxon>Agaricomycotina</taxon>
        <taxon>Agaricomycetes</taxon>
        <taxon>Agaricomycetidae</taxon>
        <taxon>Agaricales</taxon>
        <taxon>Tricholomatineae</taxon>
        <taxon>Lyophyllaceae</taxon>
        <taxon>Hypsizygus</taxon>
    </lineage>
</organism>